<accession>A0A9D1GQ46</accession>
<reference evidence="9" key="2">
    <citation type="journal article" date="2021" name="PeerJ">
        <title>Extensive microbial diversity within the chicken gut microbiome revealed by metagenomics and culture.</title>
        <authorList>
            <person name="Gilroy R."/>
            <person name="Ravi A."/>
            <person name="Getino M."/>
            <person name="Pursley I."/>
            <person name="Horton D.L."/>
            <person name="Alikhan N.F."/>
            <person name="Baker D."/>
            <person name="Gharbi K."/>
            <person name="Hall N."/>
            <person name="Watson M."/>
            <person name="Adriaenssens E.M."/>
            <person name="Foster-Nyarko E."/>
            <person name="Jarju S."/>
            <person name="Secka A."/>
            <person name="Antonio M."/>
            <person name="Oren A."/>
            <person name="Chaudhuri R.R."/>
            <person name="La Ragione R."/>
            <person name="Hildebrand F."/>
            <person name="Pallen M.J."/>
        </authorList>
    </citation>
    <scope>NUCLEOTIDE SEQUENCE</scope>
    <source>
        <strain evidence="9">ChiW17-6978</strain>
    </source>
</reference>
<keyword evidence="6 7" id="KW-0472">Membrane</keyword>
<dbReference type="Proteomes" id="UP000886758">
    <property type="component" value="Unassembled WGS sequence"/>
</dbReference>
<sequence length="257" mass="28787">MKKWMVNLLFSFSIVLFVLLIWYMAAWIIDVDLILPTPLAAFKSLFAYLGSSAFYQALFATIGRGIISFLAAFLIALGASLASYAFPLAKKTMRPLMGFIRAIPTMSVILIVILWLSPAYAPLLIAAIVICPTLYSSFLAGFEQIDLNLIEMAYLYQVPRIKKIKQMYLPNMAPVLFENSASGISLTIKLVIAAEALAQTGKSIGQLMQYSKIALEMEKLFALTIVAVFISLFLEWLIRLIGRKVVRIKHVETRKYL</sequence>
<dbReference type="CDD" id="cd06261">
    <property type="entry name" value="TM_PBP2"/>
    <property type="match status" value="1"/>
</dbReference>
<keyword evidence="2 7" id="KW-0813">Transport</keyword>
<dbReference type="SUPFAM" id="SSF161098">
    <property type="entry name" value="MetI-like"/>
    <property type="match status" value="1"/>
</dbReference>
<organism evidence="9 10">
    <name type="scientific">Candidatus Pelethenecus faecipullorum</name>
    <dbReference type="NCBI Taxonomy" id="2840900"/>
    <lineage>
        <taxon>Bacteria</taxon>
        <taxon>Bacillati</taxon>
        <taxon>Mycoplasmatota</taxon>
        <taxon>Mollicutes</taxon>
        <taxon>Candidatus Pelethenecus</taxon>
    </lineage>
</organism>
<evidence type="ECO:0000259" key="8">
    <source>
        <dbReference type="PROSITE" id="PS50928"/>
    </source>
</evidence>
<reference evidence="9" key="1">
    <citation type="submission" date="2020-10" db="EMBL/GenBank/DDBJ databases">
        <authorList>
            <person name="Gilroy R."/>
        </authorList>
    </citation>
    <scope>NUCLEOTIDE SEQUENCE</scope>
    <source>
        <strain evidence="9">ChiW17-6978</strain>
    </source>
</reference>
<dbReference type="GO" id="GO:0005886">
    <property type="term" value="C:plasma membrane"/>
    <property type="evidence" value="ECO:0007669"/>
    <property type="project" value="UniProtKB-SubCell"/>
</dbReference>
<dbReference type="Pfam" id="PF00528">
    <property type="entry name" value="BPD_transp_1"/>
    <property type="match status" value="1"/>
</dbReference>
<evidence type="ECO:0000313" key="10">
    <source>
        <dbReference type="Proteomes" id="UP000886758"/>
    </source>
</evidence>
<comment type="similarity">
    <text evidence="7">Belongs to the binding-protein-dependent transport system permease family.</text>
</comment>
<dbReference type="AlphaFoldDB" id="A0A9D1GQ46"/>
<protein>
    <submittedName>
        <fullName evidence="9">ABC transporter permease subunit</fullName>
    </submittedName>
</protein>
<feature type="domain" description="ABC transmembrane type-1" evidence="8">
    <location>
        <begin position="58"/>
        <end position="238"/>
    </location>
</feature>
<evidence type="ECO:0000313" key="9">
    <source>
        <dbReference type="EMBL" id="HIT49515.1"/>
    </source>
</evidence>
<evidence type="ECO:0000256" key="7">
    <source>
        <dbReference type="RuleBase" id="RU363032"/>
    </source>
</evidence>
<evidence type="ECO:0000256" key="5">
    <source>
        <dbReference type="ARBA" id="ARBA00022989"/>
    </source>
</evidence>
<feature type="transmembrane region" description="Helical" evidence="7">
    <location>
        <begin position="66"/>
        <end position="86"/>
    </location>
</feature>
<gene>
    <name evidence="9" type="ORF">IAD46_00660</name>
</gene>
<evidence type="ECO:0000256" key="1">
    <source>
        <dbReference type="ARBA" id="ARBA00004651"/>
    </source>
</evidence>
<comment type="subcellular location">
    <subcellularLocation>
        <location evidence="1 7">Cell membrane</location>
        <topology evidence="1 7">Multi-pass membrane protein</topology>
    </subcellularLocation>
</comment>
<dbReference type="EMBL" id="DVLF01000023">
    <property type="protein sequence ID" value="HIT49515.1"/>
    <property type="molecule type" value="Genomic_DNA"/>
</dbReference>
<comment type="caution">
    <text evidence="9">The sequence shown here is derived from an EMBL/GenBank/DDBJ whole genome shotgun (WGS) entry which is preliminary data.</text>
</comment>
<dbReference type="GO" id="GO:0055085">
    <property type="term" value="P:transmembrane transport"/>
    <property type="evidence" value="ECO:0007669"/>
    <property type="project" value="InterPro"/>
</dbReference>
<evidence type="ECO:0000256" key="4">
    <source>
        <dbReference type="ARBA" id="ARBA00022692"/>
    </source>
</evidence>
<proteinExistence type="inferred from homology"/>
<dbReference type="PANTHER" id="PTHR30151">
    <property type="entry name" value="ALKANE SULFONATE ABC TRANSPORTER-RELATED, MEMBRANE SUBUNIT"/>
    <property type="match status" value="1"/>
</dbReference>
<feature type="transmembrane region" description="Helical" evidence="7">
    <location>
        <begin position="220"/>
        <end position="238"/>
    </location>
</feature>
<evidence type="ECO:0000256" key="6">
    <source>
        <dbReference type="ARBA" id="ARBA00023136"/>
    </source>
</evidence>
<keyword evidence="3" id="KW-1003">Cell membrane</keyword>
<dbReference type="PANTHER" id="PTHR30151:SF0">
    <property type="entry name" value="ABC TRANSPORTER PERMEASE PROTEIN MJ0413-RELATED"/>
    <property type="match status" value="1"/>
</dbReference>
<evidence type="ECO:0000256" key="2">
    <source>
        <dbReference type="ARBA" id="ARBA00022448"/>
    </source>
</evidence>
<feature type="transmembrane region" description="Helical" evidence="7">
    <location>
        <begin position="7"/>
        <end position="29"/>
    </location>
</feature>
<dbReference type="PROSITE" id="PS50928">
    <property type="entry name" value="ABC_TM1"/>
    <property type="match status" value="1"/>
</dbReference>
<dbReference type="Gene3D" id="1.10.3720.10">
    <property type="entry name" value="MetI-like"/>
    <property type="match status" value="1"/>
</dbReference>
<keyword evidence="5 7" id="KW-1133">Transmembrane helix</keyword>
<dbReference type="InterPro" id="IPR000515">
    <property type="entry name" value="MetI-like"/>
</dbReference>
<evidence type="ECO:0000256" key="3">
    <source>
        <dbReference type="ARBA" id="ARBA00022475"/>
    </source>
</evidence>
<name>A0A9D1GQ46_9MOLU</name>
<keyword evidence="4 7" id="KW-0812">Transmembrane</keyword>
<dbReference type="InterPro" id="IPR035906">
    <property type="entry name" value="MetI-like_sf"/>
</dbReference>